<protein>
    <submittedName>
        <fullName evidence="1">Uncharacterized protein</fullName>
    </submittedName>
</protein>
<sequence length="380" mass="42282">MTSSNANASASSEAQNFDSRNSIIIGHTAISKSALEADLRLLMLAFQRKQSYKFSAFADTWKEYNFSLIHFACPEKNGRENFMQALFQIVLGLPLGNATRSLLCPLPSLLHAARELGASGNSGHAVNMEIFAQCLRLLRAMEHLRYRLRLPPTQDRGRISVLRERAGSHGEWDRRGGGRREREVGPRECAMAFAWTTFSIERQLSEIEKEVMTGGLGGLNNTTILNELTDFAKRYTETKQRLVTTPQATIFARSMLAGESEEEPDPSVLTNWMVTSALNADSTESIMQIRAAVDRFKEERLQRARAGYYAGAVGLAEGPARAGELNGNRPLNERRAQIRQSDYTNRGYIPAAARATMRSLEREAHAREFSLDAAPPGFGH</sequence>
<proteinExistence type="predicted"/>
<evidence type="ECO:0000313" key="1">
    <source>
        <dbReference type="EMBL" id="RUS25961.1"/>
    </source>
</evidence>
<evidence type="ECO:0000313" key="2">
    <source>
        <dbReference type="Proteomes" id="UP000274822"/>
    </source>
</evidence>
<dbReference type="AlphaFoldDB" id="A0A433Q874"/>
<name>A0A433Q874_9FUNG</name>
<dbReference type="Proteomes" id="UP000274822">
    <property type="component" value="Unassembled WGS sequence"/>
</dbReference>
<dbReference type="EMBL" id="RBNJ01011577">
    <property type="protein sequence ID" value="RUS25961.1"/>
    <property type="molecule type" value="Genomic_DNA"/>
</dbReference>
<comment type="caution">
    <text evidence="1">The sequence shown here is derived from an EMBL/GenBank/DDBJ whole genome shotgun (WGS) entry which is preliminary data.</text>
</comment>
<accession>A0A433Q874</accession>
<reference evidence="1 2" key="1">
    <citation type="journal article" date="2018" name="New Phytol.">
        <title>Phylogenomics of Endogonaceae and evolution of mycorrhizas within Mucoromycota.</title>
        <authorList>
            <person name="Chang Y."/>
            <person name="Desiro A."/>
            <person name="Na H."/>
            <person name="Sandor L."/>
            <person name="Lipzen A."/>
            <person name="Clum A."/>
            <person name="Barry K."/>
            <person name="Grigoriev I.V."/>
            <person name="Martin F.M."/>
            <person name="Stajich J.E."/>
            <person name="Smith M.E."/>
            <person name="Bonito G."/>
            <person name="Spatafora J.W."/>
        </authorList>
    </citation>
    <scope>NUCLEOTIDE SEQUENCE [LARGE SCALE GENOMIC DNA]</scope>
    <source>
        <strain evidence="1 2">AD002</strain>
    </source>
</reference>
<dbReference type="Pfam" id="PF09808">
    <property type="entry name" value="SNAPC1"/>
    <property type="match status" value="1"/>
</dbReference>
<organism evidence="1 2">
    <name type="scientific">Jimgerdemannia flammicorona</name>
    <dbReference type="NCBI Taxonomy" id="994334"/>
    <lineage>
        <taxon>Eukaryota</taxon>
        <taxon>Fungi</taxon>
        <taxon>Fungi incertae sedis</taxon>
        <taxon>Mucoromycota</taxon>
        <taxon>Mucoromycotina</taxon>
        <taxon>Endogonomycetes</taxon>
        <taxon>Endogonales</taxon>
        <taxon>Endogonaceae</taxon>
        <taxon>Jimgerdemannia</taxon>
    </lineage>
</organism>
<keyword evidence="2" id="KW-1185">Reference proteome</keyword>
<gene>
    <name evidence="1" type="ORF">BC938DRAFT_471414</name>
</gene>
<dbReference type="InterPro" id="IPR019188">
    <property type="entry name" value="SNAPC1"/>
</dbReference>